<dbReference type="Proteomes" id="UP000271098">
    <property type="component" value="Unassembled WGS sequence"/>
</dbReference>
<dbReference type="InterPro" id="IPR035965">
    <property type="entry name" value="PAS-like_dom_sf"/>
</dbReference>
<feature type="signal peptide" evidence="1">
    <location>
        <begin position="1"/>
        <end position="18"/>
    </location>
</feature>
<protein>
    <recommendedName>
        <fullName evidence="4">PAS domain-containing protein</fullName>
    </recommendedName>
</protein>
<dbReference type="SUPFAM" id="SSF55785">
    <property type="entry name" value="PYP-like sensor domain (PAS domain)"/>
    <property type="match status" value="1"/>
</dbReference>
<keyword evidence="1" id="KW-0732">Signal</keyword>
<dbReference type="EMBL" id="UYRT01084636">
    <property type="protein sequence ID" value="VDN29102.1"/>
    <property type="molecule type" value="Genomic_DNA"/>
</dbReference>
<dbReference type="OrthoDB" id="5789952at2759"/>
<dbReference type="Gene3D" id="3.30.450.20">
    <property type="entry name" value="PAS domain"/>
    <property type="match status" value="1"/>
</dbReference>
<accession>A0A3P7QB89</accession>
<gene>
    <name evidence="2" type="ORF">GPUH_LOCUS17069</name>
</gene>
<name>A0A3P7QB89_9BILA</name>
<reference evidence="2 3" key="1">
    <citation type="submission" date="2018-11" db="EMBL/GenBank/DDBJ databases">
        <authorList>
            <consortium name="Pathogen Informatics"/>
        </authorList>
    </citation>
    <scope>NUCLEOTIDE SEQUENCE [LARGE SCALE GENOMIC DNA]</scope>
</reference>
<evidence type="ECO:0000256" key="1">
    <source>
        <dbReference type="SAM" id="SignalP"/>
    </source>
</evidence>
<feature type="chain" id="PRO_5018227956" description="PAS domain-containing protein" evidence="1">
    <location>
        <begin position="19"/>
        <end position="149"/>
    </location>
</feature>
<evidence type="ECO:0008006" key="4">
    <source>
        <dbReference type="Google" id="ProtNLM"/>
    </source>
</evidence>
<proteinExistence type="predicted"/>
<evidence type="ECO:0000313" key="2">
    <source>
        <dbReference type="EMBL" id="VDN29102.1"/>
    </source>
</evidence>
<keyword evidence="3" id="KW-1185">Reference proteome</keyword>
<sequence>MRLNLFVKIWAYFPVLQADQPIEICDNALNVQYVNRAYESSTGCRRSEVLGTKSSDIRRKSLHSCVPRAKDGDSDAGHRASNDWRCIQVPGSSTSPQFVYMKRNSADSAMCRDISLKSVRSQAALVDAPINEVSYFVVPAAYIHFSKKL</sequence>
<dbReference type="AlphaFoldDB" id="A0A3P7QB89"/>
<organism evidence="2 3">
    <name type="scientific">Gongylonema pulchrum</name>
    <dbReference type="NCBI Taxonomy" id="637853"/>
    <lineage>
        <taxon>Eukaryota</taxon>
        <taxon>Metazoa</taxon>
        <taxon>Ecdysozoa</taxon>
        <taxon>Nematoda</taxon>
        <taxon>Chromadorea</taxon>
        <taxon>Rhabditida</taxon>
        <taxon>Spirurina</taxon>
        <taxon>Spiruromorpha</taxon>
        <taxon>Spiruroidea</taxon>
        <taxon>Gongylonematidae</taxon>
        <taxon>Gongylonema</taxon>
    </lineage>
</organism>
<evidence type="ECO:0000313" key="3">
    <source>
        <dbReference type="Proteomes" id="UP000271098"/>
    </source>
</evidence>